<reference evidence="3 4" key="1">
    <citation type="submission" date="2016-12" db="EMBL/GenBank/DDBJ databases">
        <authorList>
            <person name="Song W.-J."/>
            <person name="Kurnit D.M."/>
        </authorList>
    </citation>
    <scope>NUCLEOTIDE SEQUENCE [LARGE SCALE GENOMIC DNA]</scope>
    <source>
        <strain evidence="3 4">DSM 11393</strain>
    </source>
</reference>
<evidence type="ECO:0000256" key="1">
    <source>
        <dbReference type="SAM" id="MobiDB-lite"/>
    </source>
</evidence>
<dbReference type="Gene3D" id="3.30.750.140">
    <property type="match status" value="1"/>
</dbReference>
<proteinExistence type="predicted"/>
<dbReference type="Proteomes" id="UP000186469">
    <property type="component" value="Unassembled WGS sequence"/>
</dbReference>
<sequence length="567" mass="62213">MQVLPSVHQLFSNDQNHSESHSTNTANDLFNNIFSREKNAATNELNGPLKSAMRTIQEQRDNGSQLTGYKDLRFSPAELSQISASLRKKGVNNSGLEQIDQIIAGGAMPTLGQLIQSLRHGGVPIEFSDAEKQNGLAALQKLDFTPDEAGELLSFMESGQSRTAWQVISQKLNSLNKEGSGSELHFDEMAALFKGLGASKGVISGLEKFFGENSSLNLNNLGLQTAFGGLATEMAAKNIDDIKLAKNLNNVLNDAVHQIKERQAREKSADKRDSGEINNSIALMRDSATGKGANIKELFGQNTEQNKNIQQVNPTLANNHSFEQETSKEQDKQSFKDSFAKKSKSAENILSELSAKSKNKSESSLSELFNKIDISAGSLNNITSLNNNISNLSKTQEGMRQSAFHEAIFSQVEQGLFQKMQNGTNQMVLHLDPVDLGQVTLLVSVNQGEVRATLRADSPEAAQSLQDQIPRMQALLESQGFKVQKLDVQTQMSNQDSNNNASNWQGLEQHNSGQERHEALLRQMNKLNALGKNALAQDVHNQLETNVNMAEIARQIIHQNSSLYVVA</sequence>
<dbReference type="Pfam" id="PF02120">
    <property type="entry name" value="Flg_hook"/>
    <property type="match status" value="1"/>
</dbReference>
<dbReference type="CDD" id="cd17470">
    <property type="entry name" value="T3SS_Flik_C"/>
    <property type="match status" value="1"/>
</dbReference>
<evidence type="ECO:0000313" key="4">
    <source>
        <dbReference type="Proteomes" id="UP000186469"/>
    </source>
</evidence>
<feature type="region of interest" description="Disordered" evidence="1">
    <location>
        <begin position="321"/>
        <end position="340"/>
    </location>
</feature>
<protein>
    <submittedName>
        <fullName evidence="3">Hook-length control protein FliK</fullName>
    </submittedName>
</protein>
<evidence type="ECO:0000259" key="2">
    <source>
        <dbReference type="Pfam" id="PF02120"/>
    </source>
</evidence>
<feature type="compositionally biased region" description="Polar residues" evidence="1">
    <location>
        <begin position="492"/>
        <end position="512"/>
    </location>
</feature>
<dbReference type="OrthoDB" id="5468982at2"/>
<dbReference type="InterPro" id="IPR021136">
    <property type="entry name" value="Flagellar_hook_control-like_C"/>
</dbReference>
<dbReference type="STRING" id="1121455.SAMN02745728_00602"/>
<keyword evidence="4" id="KW-1185">Reference proteome</keyword>
<feature type="compositionally biased region" description="Basic and acidic residues" evidence="1">
    <location>
        <begin position="322"/>
        <end position="340"/>
    </location>
</feature>
<feature type="region of interest" description="Disordered" evidence="1">
    <location>
        <begin position="492"/>
        <end position="516"/>
    </location>
</feature>
<evidence type="ECO:0000313" key="3">
    <source>
        <dbReference type="EMBL" id="SHN54906.1"/>
    </source>
</evidence>
<feature type="domain" description="Flagellar hook-length control protein-like C-terminal" evidence="2">
    <location>
        <begin position="417"/>
        <end position="496"/>
    </location>
</feature>
<gene>
    <name evidence="3" type="ORF">SAMN02745728_00602</name>
</gene>
<accession>A0A1M7S8V1</accession>
<name>A0A1M7S8V1_9BACT</name>
<dbReference type="EMBL" id="FRDI01000003">
    <property type="protein sequence ID" value="SHN54906.1"/>
    <property type="molecule type" value="Genomic_DNA"/>
</dbReference>
<dbReference type="AlphaFoldDB" id="A0A1M7S8V1"/>
<organism evidence="3 4">
    <name type="scientific">Desulfovibrio litoralis DSM 11393</name>
    <dbReference type="NCBI Taxonomy" id="1121455"/>
    <lineage>
        <taxon>Bacteria</taxon>
        <taxon>Pseudomonadati</taxon>
        <taxon>Thermodesulfobacteriota</taxon>
        <taxon>Desulfovibrionia</taxon>
        <taxon>Desulfovibrionales</taxon>
        <taxon>Desulfovibrionaceae</taxon>
        <taxon>Desulfovibrio</taxon>
    </lineage>
</organism>
<dbReference type="InterPro" id="IPR038610">
    <property type="entry name" value="FliK-like_C_sf"/>
</dbReference>
<dbReference type="RefSeq" id="WP_072696303.1">
    <property type="nucleotide sequence ID" value="NZ_FRDI01000003.1"/>
</dbReference>